<dbReference type="OrthoDB" id="283835at2"/>
<dbReference type="RefSeq" id="WP_013627153.1">
    <property type="nucleotide sequence ID" value="NC_015174.1"/>
</dbReference>
<keyword evidence="3" id="KW-1185">Reference proteome</keyword>
<dbReference type="EMBL" id="CP002546">
    <property type="protein sequence ID" value="ADY58413.1"/>
    <property type="molecule type" value="Genomic_DNA"/>
</dbReference>
<dbReference type="KEGG" id="pbs:Plabr_0789"/>
<feature type="domain" description="STAS" evidence="1">
    <location>
        <begin position="40"/>
        <end position="119"/>
    </location>
</feature>
<dbReference type="InterPro" id="IPR036513">
    <property type="entry name" value="STAS_dom_sf"/>
</dbReference>
<reference evidence="3" key="1">
    <citation type="submission" date="2011-02" db="EMBL/GenBank/DDBJ databases">
        <title>The complete genome of Planctomyces brasiliensis DSM 5305.</title>
        <authorList>
            <person name="Lucas S."/>
            <person name="Copeland A."/>
            <person name="Lapidus A."/>
            <person name="Bruce D."/>
            <person name="Goodwin L."/>
            <person name="Pitluck S."/>
            <person name="Kyrpides N."/>
            <person name="Mavromatis K."/>
            <person name="Pagani I."/>
            <person name="Ivanova N."/>
            <person name="Ovchinnikova G."/>
            <person name="Lu M."/>
            <person name="Detter J.C."/>
            <person name="Han C."/>
            <person name="Land M."/>
            <person name="Hauser L."/>
            <person name="Markowitz V."/>
            <person name="Cheng J.-F."/>
            <person name="Hugenholtz P."/>
            <person name="Woyke T."/>
            <person name="Wu D."/>
            <person name="Tindall B."/>
            <person name="Pomrenke H.G."/>
            <person name="Brambilla E."/>
            <person name="Klenk H.-P."/>
            <person name="Eisen J.A."/>
        </authorList>
    </citation>
    <scope>NUCLEOTIDE SEQUENCE [LARGE SCALE GENOMIC DNA]</scope>
    <source>
        <strain evidence="3">ATCC 49424 / DSM 5305 / JCM 21570 / NBRC 103401 / IFAM 1448</strain>
    </source>
</reference>
<dbReference type="Pfam" id="PF01740">
    <property type="entry name" value="STAS"/>
    <property type="match status" value="1"/>
</dbReference>
<dbReference type="Gene3D" id="3.30.750.24">
    <property type="entry name" value="STAS domain"/>
    <property type="match status" value="1"/>
</dbReference>
<dbReference type="InterPro" id="IPR002645">
    <property type="entry name" value="STAS_dom"/>
</dbReference>
<dbReference type="CDD" id="cd07043">
    <property type="entry name" value="STAS_anti-anti-sigma_factors"/>
    <property type="match status" value="1"/>
</dbReference>
<evidence type="ECO:0000313" key="3">
    <source>
        <dbReference type="Proteomes" id="UP000006860"/>
    </source>
</evidence>
<dbReference type="STRING" id="756272.Plabr_0789"/>
<organism evidence="2 3">
    <name type="scientific">Rubinisphaera brasiliensis (strain ATCC 49424 / DSM 5305 / JCM 21570 / IAM 15109 / NBRC 103401 / IFAM 1448)</name>
    <name type="common">Planctomyces brasiliensis</name>
    <dbReference type="NCBI Taxonomy" id="756272"/>
    <lineage>
        <taxon>Bacteria</taxon>
        <taxon>Pseudomonadati</taxon>
        <taxon>Planctomycetota</taxon>
        <taxon>Planctomycetia</taxon>
        <taxon>Planctomycetales</taxon>
        <taxon>Planctomycetaceae</taxon>
        <taxon>Rubinisphaera</taxon>
    </lineage>
</organism>
<gene>
    <name evidence="2" type="ordered locus">Plabr_0789</name>
</gene>
<name>F0SHH5_RUBBR</name>
<protein>
    <submittedName>
        <fullName evidence="2">Sulfate transporter/antisigma-factor antagonist STAS</fullName>
    </submittedName>
</protein>
<dbReference type="eggNOG" id="COG1366">
    <property type="taxonomic scope" value="Bacteria"/>
</dbReference>
<dbReference type="PROSITE" id="PS50801">
    <property type="entry name" value="STAS"/>
    <property type="match status" value="1"/>
</dbReference>
<dbReference type="AlphaFoldDB" id="F0SHH5"/>
<evidence type="ECO:0000259" key="1">
    <source>
        <dbReference type="PROSITE" id="PS50801"/>
    </source>
</evidence>
<proteinExistence type="predicted"/>
<accession>F0SHH5</accession>
<dbReference type="SUPFAM" id="SSF52091">
    <property type="entry name" value="SpoIIaa-like"/>
    <property type="match status" value="1"/>
</dbReference>
<dbReference type="HOGENOM" id="CLU_2002201_0_0_0"/>
<dbReference type="Proteomes" id="UP000006860">
    <property type="component" value="Chromosome"/>
</dbReference>
<evidence type="ECO:0000313" key="2">
    <source>
        <dbReference type="EMBL" id="ADY58413.1"/>
    </source>
</evidence>
<sequence>MTLNTRTFDTSLQQDVLVVTPNGDSLSYRDVDIQREGVEIKDYILKTGTKQVVVDMGRSNYFGSLMIGVINSIGQSARQNNGHMAICNASKEMRNILDVMKLDTLWPLLPTLPDAIKVVKAWKD</sequence>